<dbReference type="PANTHER" id="PTHR12392">
    <property type="entry name" value="LADININ 1"/>
    <property type="match status" value="1"/>
</dbReference>
<feature type="compositionally biased region" description="Polar residues" evidence="1">
    <location>
        <begin position="260"/>
        <end position="296"/>
    </location>
</feature>
<sequence length="468" mass="52674">MSVSRKNWSALSSLARQWTMEDEEELERERRRKTRDPSVSADPDEEEGLASEKSQGSRRMDVSELLGTRKQGHFNTSKHASSAQPEPSDQGDKDESAMQEDFVEMLRLRDERRRARHVETLRRQKQEEEEGPEEGGPEAQPRVELLGDVDLTEALINPLRILLDRDRPTSPTSPKSPASPASTSSSHSRSQSSHSTGEAQNENRNANSDQSTPTKTSRKFVSSFSISFDKSPAASPPQRLVSPLSPRSAPQRPFSPTFGGAQSPTQNGDAENSTAASIETTTKPAFTRQSSRTTSFRLLKKQEEQSMPLQRSASVRVTSKIESNKSPNQDEQQQSPFQRNSKQRISARSIQEKMERLAQASQKQTSKSPYQPERTLFLMDEVLRKKNLFESEQPKGQKEPGMGRQDFRNFSSGISDRINRWLQKQPKPSPTSTTSDLRNVDILSKKILFERGKDERPLSPEPHSKSSN</sequence>
<feature type="region of interest" description="Disordered" evidence="1">
    <location>
        <begin position="160"/>
        <end position="468"/>
    </location>
</feature>
<evidence type="ECO:0000313" key="2">
    <source>
        <dbReference type="EMBL" id="KAG5281988.1"/>
    </source>
</evidence>
<dbReference type="GO" id="GO:0005198">
    <property type="term" value="F:structural molecule activity"/>
    <property type="evidence" value="ECO:0007669"/>
    <property type="project" value="InterPro"/>
</dbReference>
<dbReference type="EMBL" id="JADWDJ010000004">
    <property type="protein sequence ID" value="KAG5281988.1"/>
    <property type="molecule type" value="Genomic_DNA"/>
</dbReference>
<comment type="caution">
    <text evidence="2">The sequence shown here is derived from an EMBL/GenBank/DDBJ whole genome shotgun (WGS) entry which is preliminary data.</text>
</comment>
<proteinExistence type="predicted"/>
<evidence type="ECO:0008006" key="4">
    <source>
        <dbReference type="Google" id="ProtNLM"/>
    </source>
</evidence>
<feature type="compositionally biased region" description="Polar residues" evidence="1">
    <location>
        <begin position="73"/>
        <end position="87"/>
    </location>
</feature>
<keyword evidence="3" id="KW-1185">Reference proteome</keyword>
<protein>
    <recommendedName>
        <fullName evidence="4">Ladinin-1</fullName>
    </recommendedName>
</protein>
<feature type="compositionally biased region" description="Acidic residues" evidence="1">
    <location>
        <begin position="127"/>
        <end position="136"/>
    </location>
</feature>
<feature type="compositionally biased region" description="Low complexity" evidence="1">
    <location>
        <begin position="169"/>
        <end position="196"/>
    </location>
</feature>
<dbReference type="Proteomes" id="UP000823561">
    <property type="component" value="Chromosome 4"/>
</dbReference>
<name>A0AAV6H3U4_9TELE</name>
<dbReference type="AlphaFoldDB" id="A0AAV6H3U4"/>
<feature type="compositionally biased region" description="Polar residues" evidence="1">
    <location>
        <begin position="305"/>
        <end position="349"/>
    </location>
</feature>
<evidence type="ECO:0000256" key="1">
    <source>
        <dbReference type="SAM" id="MobiDB-lite"/>
    </source>
</evidence>
<feature type="compositionally biased region" description="Polar residues" evidence="1">
    <location>
        <begin position="197"/>
        <end position="228"/>
    </location>
</feature>
<feature type="compositionally biased region" description="Polar residues" evidence="1">
    <location>
        <begin position="359"/>
        <end position="369"/>
    </location>
</feature>
<accession>A0AAV6H3U4</accession>
<reference evidence="2" key="1">
    <citation type="submission" date="2020-10" db="EMBL/GenBank/DDBJ databases">
        <title>Chromosome-scale genome assembly of the Allis shad, Alosa alosa.</title>
        <authorList>
            <person name="Margot Z."/>
            <person name="Christophe K."/>
            <person name="Cabau C."/>
            <person name="Louis A."/>
            <person name="Berthelot C."/>
            <person name="Parey E."/>
            <person name="Roest Crollius H."/>
            <person name="Montfort J."/>
            <person name="Robinson-Rechavi M."/>
            <person name="Bucao C."/>
            <person name="Bouchez O."/>
            <person name="Gislard M."/>
            <person name="Lluch J."/>
            <person name="Milhes M."/>
            <person name="Lampietro C."/>
            <person name="Lopez Roques C."/>
            <person name="Donnadieu C."/>
            <person name="Braasch I."/>
            <person name="Desvignes T."/>
            <person name="Postlethwait J."/>
            <person name="Bobe J."/>
            <person name="Guiguen Y."/>
        </authorList>
    </citation>
    <scope>NUCLEOTIDE SEQUENCE</scope>
    <source>
        <strain evidence="2">M-15738</strain>
        <tissue evidence="2">Blood</tissue>
    </source>
</reference>
<organism evidence="2 3">
    <name type="scientific">Alosa alosa</name>
    <name type="common">allis shad</name>
    <dbReference type="NCBI Taxonomy" id="278164"/>
    <lineage>
        <taxon>Eukaryota</taxon>
        <taxon>Metazoa</taxon>
        <taxon>Chordata</taxon>
        <taxon>Craniata</taxon>
        <taxon>Vertebrata</taxon>
        <taxon>Euteleostomi</taxon>
        <taxon>Actinopterygii</taxon>
        <taxon>Neopterygii</taxon>
        <taxon>Teleostei</taxon>
        <taxon>Clupei</taxon>
        <taxon>Clupeiformes</taxon>
        <taxon>Clupeoidei</taxon>
        <taxon>Clupeidae</taxon>
        <taxon>Alosa</taxon>
    </lineage>
</organism>
<dbReference type="InterPro" id="IPR017404">
    <property type="entry name" value="Ladinin_1"/>
</dbReference>
<feature type="compositionally biased region" description="Basic and acidic residues" evidence="1">
    <location>
        <begin position="381"/>
        <end position="398"/>
    </location>
</feature>
<feature type="compositionally biased region" description="Basic and acidic residues" evidence="1">
    <location>
        <begin position="104"/>
        <end position="126"/>
    </location>
</feature>
<evidence type="ECO:0000313" key="3">
    <source>
        <dbReference type="Proteomes" id="UP000823561"/>
    </source>
</evidence>
<feature type="compositionally biased region" description="Polar residues" evidence="1">
    <location>
        <begin position="1"/>
        <end position="16"/>
    </location>
</feature>
<feature type="compositionally biased region" description="Basic and acidic residues" evidence="1">
    <location>
        <begin position="443"/>
        <end position="468"/>
    </location>
</feature>
<gene>
    <name evidence="2" type="ORF">AALO_G00050980</name>
</gene>
<feature type="region of interest" description="Disordered" evidence="1">
    <location>
        <begin position="1"/>
        <end position="147"/>
    </location>
</feature>
<dbReference type="PANTHER" id="PTHR12392:SF0">
    <property type="entry name" value="LADININ-1"/>
    <property type="match status" value="1"/>
</dbReference>